<organism evidence="2 3">
    <name type="scientific">Terrabacter aerolatus</name>
    <dbReference type="NCBI Taxonomy" id="422442"/>
    <lineage>
        <taxon>Bacteria</taxon>
        <taxon>Bacillati</taxon>
        <taxon>Actinomycetota</taxon>
        <taxon>Actinomycetes</taxon>
        <taxon>Micrococcales</taxon>
        <taxon>Intrasporangiaceae</taxon>
        <taxon>Terrabacter</taxon>
    </lineage>
</organism>
<accession>A0A512D4K7</accession>
<keyword evidence="1" id="KW-0732">Signal</keyword>
<gene>
    <name evidence="2" type="ORF">TAE01_32140</name>
</gene>
<dbReference type="Proteomes" id="UP000321534">
    <property type="component" value="Unassembled WGS sequence"/>
</dbReference>
<protein>
    <submittedName>
        <fullName evidence="2">Uncharacterized protein</fullName>
    </submittedName>
</protein>
<evidence type="ECO:0000256" key="1">
    <source>
        <dbReference type="SAM" id="SignalP"/>
    </source>
</evidence>
<name>A0A512D4K7_9MICO</name>
<keyword evidence="3" id="KW-1185">Reference proteome</keyword>
<feature type="chain" id="PRO_5021714752" evidence="1">
    <location>
        <begin position="28"/>
        <end position="162"/>
    </location>
</feature>
<dbReference type="EMBL" id="BJYX01000019">
    <property type="protein sequence ID" value="GEO31404.1"/>
    <property type="molecule type" value="Genomic_DNA"/>
</dbReference>
<reference evidence="2 3" key="1">
    <citation type="submission" date="2019-07" db="EMBL/GenBank/DDBJ databases">
        <title>Whole genome shotgun sequence of Terrabacter aerolatus NBRC 106305.</title>
        <authorList>
            <person name="Hosoyama A."/>
            <person name="Uohara A."/>
            <person name="Ohji S."/>
            <person name="Ichikawa N."/>
        </authorList>
    </citation>
    <scope>NUCLEOTIDE SEQUENCE [LARGE SCALE GENOMIC DNA]</scope>
    <source>
        <strain evidence="2 3">NBRC 106305</strain>
    </source>
</reference>
<proteinExistence type="predicted"/>
<comment type="caution">
    <text evidence="2">The sequence shown here is derived from an EMBL/GenBank/DDBJ whole genome shotgun (WGS) entry which is preliminary data.</text>
</comment>
<evidence type="ECO:0000313" key="2">
    <source>
        <dbReference type="EMBL" id="GEO31404.1"/>
    </source>
</evidence>
<sequence>MSRLRIRGACATAGVAALLVTGAGVGAAGAGGNGAVTFTDNQHAVVDVFTTVNPCTGDPGTIDALENQVFHGTVNKTGSWFTGTVEGRFTFTPDDASKATYTGHFATWFGDENNLRNGVEHSTFDVNATGSDGSHLQFHDNAQATLNANGTVTVSFDHMSCA</sequence>
<feature type="signal peptide" evidence="1">
    <location>
        <begin position="1"/>
        <end position="27"/>
    </location>
</feature>
<dbReference type="AlphaFoldDB" id="A0A512D4K7"/>
<dbReference type="OrthoDB" id="4865764at2"/>
<dbReference type="RefSeq" id="WP_147067797.1">
    <property type="nucleotide sequence ID" value="NZ_BAAARO010000007.1"/>
</dbReference>
<evidence type="ECO:0000313" key="3">
    <source>
        <dbReference type="Proteomes" id="UP000321534"/>
    </source>
</evidence>